<evidence type="ECO:0000313" key="2">
    <source>
        <dbReference type="Proteomes" id="UP000749559"/>
    </source>
</evidence>
<protein>
    <submittedName>
        <fullName evidence="1">Uncharacterized protein</fullName>
    </submittedName>
</protein>
<sequence length="142" mass="16954">KFFQKWLKQLFVSKYSTCTLRLYISDENDNSSHFEWAYKHLPFELAFKHLPFYAKFYMKSITFQVSRLSTPESLFCDCRLKMTIFTGSFIAFPNKIDPFNDAKLFLTFFDNPVTVSMMIVVWALFVILAVYARKRDRKDLLH</sequence>
<organism evidence="1 2">
    <name type="scientific">Owenia fusiformis</name>
    <name type="common">Polychaete worm</name>
    <dbReference type="NCBI Taxonomy" id="6347"/>
    <lineage>
        <taxon>Eukaryota</taxon>
        <taxon>Metazoa</taxon>
        <taxon>Spiralia</taxon>
        <taxon>Lophotrochozoa</taxon>
        <taxon>Annelida</taxon>
        <taxon>Polychaeta</taxon>
        <taxon>Sedentaria</taxon>
        <taxon>Canalipalpata</taxon>
        <taxon>Sabellida</taxon>
        <taxon>Oweniida</taxon>
        <taxon>Oweniidae</taxon>
        <taxon>Owenia</taxon>
    </lineage>
</organism>
<dbReference type="EMBL" id="CAIIXF020000004">
    <property type="protein sequence ID" value="CAH1781665.1"/>
    <property type="molecule type" value="Genomic_DNA"/>
</dbReference>
<proteinExistence type="predicted"/>
<dbReference type="AlphaFoldDB" id="A0A8J1UCF3"/>
<reference evidence="1" key="1">
    <citation type="submission" date="2022-03" db="EMBL/GenBank/DDBJ databases">
        <authorList>
            <person name="Martin C."/>
        </authorList>
    </citation>
    <scope>NUCLEOTIDE SEQUENCE</scope>
</reference>
<evidence type="ECO:0000313" key="1">
    <source>
        <dbReference type="EMBL" id="CAH1781665.1"/>
    </source>
</evidence>
<feature type="non-terminal residue" evidence="1">
    <location>
        <position position="1"/>
    </location>
</feature>
<keyword evidence="2" id="KW-1185">Reference proteome</keyword>
<feature type="non-terminal residue" evidence="1">
    <location>
        <position position="142"/>
    </location>
</feature>
<gene>
    <name evidence="1" type="ORF">OFUS_LOCUS8220</name>
</gene>
<comment type="caution">
    <text evidence="1">The sequence shown here is derived from an EMBL/GenBank/DDBJ whole genome shotgun (WGS) entry which is preliminary data.</text>
</comment>
<accession>A0A8J1UCF3</accession>
<dbReference type="Proteomes" id="UP000749559">
    <property type="component" value="Unassembled WGS sequence"/>
</dbReference>
<name>A0A8J1UCF3_OWEFU</name>
<dbReference type="OrthoDB" id="6150772at2759"/>